<feature type="transmembrane region" description="Helical" evidence="9">
    <location>
        <begin position="800"/>
        <end position="819"/>
    </location>
</feature>
<dbReference type="EMBL" id="QWIK01000628">
    <property type="protein sequence ID" value="RMY03242.1"/>
    <property type="molecule type" value="Genomic_DNA"/>
</dbReference>
<proteinExistence type="inferred from homology"/>
<dbReference type="VEuPathDB" id="FungiDB:BTJ68_04116"/>
<feature type="transmembrane region" description="Helical" evidence="9">
    <location>
        <begin position="864"/>
        <end position="885"/>
    </location>
</feature>
<dbReference type="InterPro" id="IPR002656">
    <property type="entry name" value="Acyl_transf_3_dom"/>
</dbReference>
<evidence type="ECO:0000256" key="3">
    <source>
        <dbReference type="ARBA" id="ARBA00022723"/>
    </source>
</evidence>
<gene>
    <name evidence="12" type="ORF">D0868_07568</name>
</gene>
<feature type="region of interest" description="Disordered" evidence="8">
    <location>
        <begin position="24"/>
        <end position="56"/>
    </location>
</feature>
<evidence type="ECO:0000313" key="12">
    <source>
        <dbReference type="EMBL" id="RMY03242.1"/>
    </source>
</evidence>
<organism evidence="12 13">
    <name type="scientific">Hortaea werneckii</name>
    <name type="common">Black yeast</name>
    <name type="synonym">Cladosporium werneckii</name>
    <dbReference type="NCBI Taxonomy" id="91943"/>
    <lineage>
        <taxon>Eukaryota</taxon>
        <taxon>Fungi</taxon>
        <taxon>Dikarya</taxon>
        <taxon>Ascomycota</taxon>
        <taxon>Pezizomycotina</taxon>
        <taxon>Dothideomycetes</taxon>
        <taxon>Dothideomycetidae</taxon>
        <taxon>Mycosphaerellales</taxon>
        <taxon>Teratosphaeriaceae</taxon>
        <taxon>Hortaea</taxon>
    </lineage>
</organism>
<comment type="caution">
    <text evidence="12">The sequence shown here is derived from an EMBL/GenBank/DDBJ whole genome shotgun (WGS) entry which is preliminary data.</text>
</comment>
<dbReference type="InterPro" id="IPR004108">
    <property type="entry name" value="Fe_hydrogenase_lsu_C"/>
</dbReference>
<dbReference type="GO" id="GO:0016747">
    <property type="term" value="F:acyltransferase activity, transferring groups other than amino-acyl groups"/>
    <property type="evidence" value="ECO:0007669"/>
    <property type="project" value="InterPro"/>
</dbReference>
<dbReference type="PANTHER" id="PTHR11615">
    <property type="entry name" value="NITRATE, FORMATE, IRON DEHYDROGENASE"/>
    <property type="match status" value="1"/>
</dbReference>
<feature type="region of interest" description="Disordered" evidence="8">
    <location>
        <begin position="653"/>
        <end position="672"/>
    </location>
</feature>
<reference evidence="12 13" key="1">
    <citation type="journal article" date="2018" name="BMC Genomics">
        <title>Genomic evidence for intraspecific hybridization in a clonal and extremely halotolerant yeast.</title>
        <authorList>
            <person name="Gostincar C."/>
            <person name="Stajich J.E."/>
            <person name="Zupancic J."/>
            <person name="Zalar P."/>
            <person name="Gunde-Cimerman N."/>
        </authorList>
    </citation>
    <scope>NUCLEOTIDE SEQUENCE [LARGE SCALE GENOMIC DNA]</scope>
    <source>
        <strain evidence="12 13">EXF-6654</strain>
    </source>
</reference>
<comment type="similarity">
    <text evidence="1">Belongs to the NARF family.</text>
</comment>
<evidence type="ECO:0000259" key="10">
    <source>
        <dbReference type="Pfam" id="PF01757"/>
    </source>
</evidence>
<feature type="domain" description="Iron hydrogenase large subunit C-terminal" evidence="11">
    <location>
        <begin position="121"/>
        <end position="476"/>
    </location>
</feature>
<comment type="function">
    <text evidence="6">Component of the cytosolic Fe/S protein assembly machinery. Required for maturation of extramitochondrial Fe/S proteins. May play a role in the transfer of pre-assembled Fe/S clusters to target apoproteins.</text>
</comment>
<keyword evidence="2" id="KW-0004">4Fe-4S</keyword>
<feature type="domain" description="Acyltransferase 3" evidence="10">
    <location>
        <begin position="689"/>
        <end position="1094"/>
    </location>
</feature>
<accession>A0A3M6YK36</accession>
<evidence type="ECO:0000256" key="5">
    <source>
        <dbReference type="ARBA" id="ARBA00023014"/>
    </source>
</evidence>
<protein>
    <recommendedName>
        <fullName evidence="7">Nuclear architecture-related protein 1</fullName>
    </recommendedName>
</protein>
<keyword evidence="5" id="KW-0411">Iron-sulfur</keyword>
<name>A0A3M6YK36_HORWE</name>
<keyword evidence="9" id="KW-0472">Membrane</keyword>
<evidence type="ECO:0000259" key="11">
    <source>
        <dbReference type="Pfam" id="PF02906"/>
    </source>
</evidence>
<keyword evidence="9" id="KW-0812">Transmembrane</keyword>
<keyword evidence="9" id="KW-1133">Transmembrane helix</keyword>
<dbReference type="Proteomes" id="UP000282582">
    <property type="component" value="Unassembled WGS sequence"/>
</dbReference>
<evidence type="ECO:0000313" key="13">
    <source>
        <dbReference type="Proteomes" id="UP000282582"/>
    </source>
</evidence>
<feature type="region of interest" description="Disordered" evidence="8">
    <location>
        <begin position="1124"/>
        <end position="1143"/>
    </location>
</feature>
<evidence type="ECO:0000256" key="7">
    <source>
        <dbReference type="ARBA" id="ARBA00031269"/>
    </source>
</evidence>
<dbReference type="SUPFAM" id="SSF53920">
    <property type="entry name" value="Fe-only hydrogenase"/>
    <property type="match status" value="1"/>
</dbReference>
<dbReference type="Gene3D" id="3.40.50.1780">
    <property type="match status" value="1"/>
</dbReference>
<keyword evidence="3" id="KW-0479">Metal-binding</keyword>
<feature type="transmembrane region" description="Helical" evidence="9">
    <location>
        <begin position="993"/>
        <end position="1012"/>
    </location>
</feature>
<dbReference type="InterPro" id="IPR050340">
    <property type="entry name" value="Cytosolic_Fe-S_CAF"/>
</dbReference>
<feature type="transmembrane region" description="Helical" evidence="9">
    <location>
        <begin position="747"/>
        <end position="771"/>
    </location>
</feature>
<dbReference type="Gene3D" id="3.40.950.10">
    <property type="entry name" value="Fe-only Hydrogenase (Larger Subunit), Chain L, domain 3"/>
    <property type="match status" value="1"/>
</dbReference>
<evidence type="ECO:0000256" key="6">
    <source>
        <dbReference type="ARBA" id="ARBA00025099"/>
    </source>
</evidence>
<keyword evidence="4" id="KW-0408">Iron</keyword>
<dbReference type="GO" id="GO:0051539">
    <property type="term" value="F:4 iron, 4 sulfur cluster binding"/>
    <property type="evidence" value="ECO:0007669"/>
    <property type="project" value="UniProtKB-KW"/>
</dbReference>
<sequence length="1163" mass="128328">MSAILSADDLNDFISPGVACIKPVETLPQQQPEETKESNPYEVTTEEKVNSGTTAPPAQINLTDCLACSGCVTSAEAVLVSLQSHGEVLDTLDKHAELKAPFAAANGHEVGSDGGNAQGKIFVASISPQTRASLAATYNVTEREAGYMISQLLSGPYGLRTRGNHGSGFTWVIDTNVMREVALTAAAEEAQQALEMQQTEQRKRPVLTSACPGWICYAEKTHPHILPHLSQLKSPQALTGTLVKSVLSKKLGVSPDKIWHLAVMPCFDKKLEAARGELTNEAWNGGQNASGEPVRDVDCVITARELLMLAESRNISFPCLPRTPLSKTHAPTFPDSRINKFLFGRRRGQRRKPTEEIDVTIGTSGGYLYHVLKSQQARHPGSSLSTQRGRNADVSEYTIISPEGQPLFKAARYYGFRNIQNLVRRLKPARTSRMPGAARKPVGGARKPTGGAAGGNEGDYAYVEVMACPGGCTNGGGQIKVGDVATLRQIGGTGVENGSADQQVMPAQREWLSKVDEAYWSAESEDLESTDEDGDVDMGDGVPATNGHSPDDITNEGSIVDGIDHGQVRSLIKHWADITSIDTDKLLGTTYRAVESDVGKSKDENSMEKVSALAVAAGGALALQTEESYMRLGGRVLRLGGLSGLTERLIPQWNRPSSADGAREQPQHQRSSIKSLLGWPPEQVVRETAWLDGLRGVAAFLVMTYHLHLLLFYGLSLEAPYGATVQNKYNEAAGPERARDFWRLPIIRIWMCSGPVQVSIFFVLSGLVLSWSPMESIRTGKQEKLAASLSSAIFRRWFRLYLPCFAVAFWHFLGLRIGLQTDASRERLDGFWAQLWDFLSASERFANPFKINRDQYNALHDYDWTMWTIPFEYSGSLLVFVICLAASRIKTYWRRTLLILTVATYACLRAEWAFWLFATGVLLSNHIRHNGGFEALSRTQGRQSTLAWSIAMICSLLLVGYPSTGEEYDRPGYEWMTSLIPSNWMPIEEGARLWWCWAGILFVISASHLRFVRKVFELSFPRYLGRVSYMLYLTHRSVLAVVCKPLKKVLFAASGRGRFLDYGKDRGTLHHDVTTLCVYVLIFMIIVPLAIVVAHACEVLIDRPSVRFAKRIDEWIVQDCRAEQGGSGRSGVAESDEAVPLTADIELTETSEELKDRDRPGLV</sequence>
<dbReference type="InterPro" id="IPR009016">
    <property type="entry name" value="Fe_hydrogenase"/>
</dbReference>
<feature type="region of interest" description="Disordered" evidence="8">
    <location>
        <begin position="430"/>
        <end position="453"/>
    </location>
</feature>
<feature type="compositionally biased region" description="Basic and acidic residues" evidence="8">
    <location>
        <begin position="33"/>
        <end position="49"/>
    </location>
</feature>
<evidence type="ECO:0000256" key="9">
    <source>
        <dbReference type="SAM" id="Phobius"/>
    </source>
</evidence>
<evidence type="ECO:0000256" key="8">
    <source>
        <dbReference type="SAM" id="MobiDB-lite"/>
    </source>
</evidence>
<dbReference type="Pfam" id="PF01757">
    <property type="entry name" value="Acyl_transf_3"/>
    <property type="match status" value="1"/>
</dbReference>
<dbReference type="FunFam" id="3.40.50.1780:FF:000004">
    <property type="entry name" value="Cytosolic Fe-S cluster assembly factor nar1"/>
    <property type="match status" value="1"/>
</dbReference>
<dbReference type="AlphaFoldDB" id="A0A3M6YK36"/>
<dbReference type="GO" id="GO:0046872">
    <property type="term" value="F:metal ion binding"/>
    <property type="evidence" value="ECO:0007669"/>
    <property type="project" value="UniProtKB-KW"/>
</dbReference>
<feature type="transmembrane region" description="Helical" evidence="9">
    <location>
        <begin position="1078"/>
        <end position="1101"/>
    </location>
</feature>
<evidence type="ECO:0000256" key="4">
    <source>
        <dbReference type="ARBA" id="ARBA00023004"/>
    </source>
</evidence>
<evidence type="ECO:0000256" key="1">
    <source>
        <dbReference type="ARBA" id="ARBA00006596"/>
    </source>
</evidence>
<evidence type="ECO:0000256" key="2">
    <source>
        <dbReference type="ARBA" id="ARBA00022485"/>
    </source>
</evidence>
<dbReference type="Pfam" id="PF02906">
    <property type="entry name" value="Fe_hyd_lg_C"/>
    <property type="match status" value="1"/>
</dbReference>